<keyword evidence="11" id="KW-0648">Protein biosynthesis</keyword>
<evidence type="ECO:0000256" key="1">
    <source>
        <dbReference type="ARBA" id="ARBA00008213"/>
    </source>
</evidence>
<evidence type="ECO:0000313" key="11">
    <source>
        <dbReference type="EMBL" id="MFC4241945.1"/>
    </source>
</evidence>
<comment type="function">
    <text evidence="6 8">Necessary for efficient RNA polymerase transcription elongation past template-encoded arresting sites. The arresting sites in DNA have the property of trapping a certain fraction of elongating RNA polymerases that pass through, resulting in locked ternary complexes. Cleavage of the nascent transcript by cleavage factors such as GreA or GreB allows the resumption of elongation from the new 3'terminus. GreA releases sequences of 2 to 3 nucleotides.</text>
</comment>
<sequence length="163" mass="17599">MSQETTVTFLTQEAFDRLNDELTYLETTGRTEIAKRIEAAREEGDLKENGGYHAAKDQQGVQEARIVTLKSLLAHSKVGAAPESNGIVEPGTLVTAVIAGEEDTFVVGNREIAKDSDYSVYSEQSPIGSAILGLKIGDKTHYTAPNGKEIAVEVTDVQTWTGQ</sequence>
<dbReference type="InterPro" id="IPR022691">
    <property type="entry name" value="Tscrpt_elong_fac_GreA/B_N"/>
</dbReference>
<dbReference type="RefSeq" id="WP_390226717.1">
    <property type="nucleotide sequence ID" value="NZ_JBHSCN010000002.1"/>
</dbReference>
<protein>
    <recommendedName>
        <fullName evidence="2 8">Transcription elongation factor GreA</fullName>
    </recommendedName>
    <alternativeName>
        <fullName evidence="7 8">Transcript cleavage factor GreA</fullName>
    </alternativeName>
</protein>
<dbReference type="InterPro" id="IPR036805">
    <property type="entry name" value="Tscrpt_elong_fac_GreA/B_N_sf"/>
</dbReference>
<proteinExistence type="inferred from homology"/>
<evidence type="ECO:0000256" key="4">
    <source>
        <dbReference type="ARBA" id="ARBA00023125"/>
    </source>
</evidence>
<dbReference type="Gene3D" id="3.10.50.30">
    <property type="entry name" value="Transcription elongation factor, GreA/GreB, C-terminal domain"/>
    <property type="match status" value="1"/>
</dbReference>
<evidence type="ECO:0000256" key="6">
    <source>
        <dbReference type="ARBA" id="ARBA00024916"/>
    </source>
</evidence>
<evidence type="ECO:0000259" key="10">
    <source>
        <dbReference type="Pfam" id="PF03449"/>
    </source>
</evidence>
<keyword evidence="5 8" id="KW-0804">Transcription</keyword>
<reference evidence="12" key="1">
    <citation type="journal article" date="2019" name="Int. J. Syst. Evol. Microbiol.">
        <title>The Global Catalogue of Microorganisms (GCM) 10K type strain sequencing project: providing services to taxonomists for standard genome sequencing and annotation.</title>
        <authorList>
            <consortium name="The Broad Institute Genomics Platform"/>
            <consortium name="The Broad Institute Genome Sequencing Center for Infectious Disease"/>
            <person name="Wu L."/>
            <person name="Ma J."/>
        </authorList>
    </citation>
    <scope>NUCLEOTIDE SEQUENCE [LARGE SCALE GENOMIC DNA]</scope>
    <source>
        <strain evidence="12">CGMCC 1.10363</strain>
    </source>
</reference>
<dbReference type="HAMAP" id="MF_00105">
    <property type="entry name" value="GreA_GreB"/>
    <property type="match status" value="1"/>
</dbReference>
<keyword evidence="12" id="KW-1185">Reference proteome</keyword>
<comment type="caution">
    <text evidence="11">The sequence shown here is derived from an EMBL/GenBank/DDBJ whole genome shotgun (WGS) entry which is preliminary data.</text>
</comment>
<dbReference type="InterPro" id="IPR028624">
    <property type="entry name" value="Tscrpt_elong_fac_GreA/B"/>
</dbReference>
<dbReference type="Pfam" id="PF01272">
    <property type="entry name" value="GreA_GreB"/>
    <property type="match status" value="1"/>
</dbReference>
<feature type="domain" description="Transcription elongation factor GreA/GreB N-terminal" evidence="10">
    <location>
        <begin position="9"/>
        <end position="78"/>
    </location>
</feature>
<dbReference type="InterPro" id="IPR018151">
    <property type="entry name" value="TF_GreA/GreB_CS"/>
</dbReference>
<dbReference type="PANTHER" id="PTHR30437:SF4">
    <property type="entry name" value="TRANSCRIPTION ELONGATION FACTOR GREA"/>
    <property type="match status" value="1"/>
</dbReference>
<dbReference type="Pfam" id="PF03449">
    <property type="entry name" value="GreA_GreB_N"/>
    <property type="match status" value="1"/>
</dbReference>
<evidence type="ECO:0000256" key="5">
    <source>
        <dbReference type="ARBA" id="ARBA00023163"/>
    </source>
</evidence>
<dbReference type="SUPFAM" id="SSF46557">
    <property type="entry name" value="GreA transcript cleavage protein, N-terminal domain"/>
    <property type="match status" value="1"/>
</dbReference>
<evidence type="ECO:0000256" key="7">
    <source>
        <dbReference type="ARBA" id="ARBA00030776"/>
    </source>
</evidence>
<feature type="domain" description="Transcription elongation factor GreA/GreB C-terminal" evidence="9">
    <location>
        <begin position="84"/>
        <end position="158"/>
    </location>
</feature>
<dbReference type="EMBL" id="JBHSCN010000002">
    <property type="protein sequence ID" value="MFC4241945.1"/>
    <property type="molecule type" value="Genomic_DNA"/>
</dbReference>
<dbReference type="InterPro" id="IPR036953">
    <property type="entry name" value="GreA/GreB_C_sf"/>
</dbReference>
<dbReference type="PIRSF" id="PIRSF006092">
    <property type="entry name" value="GreA_GreB"/>
    <property type="match status" value="1"/>
</dbReference>
<evidence type="ECO:0000256" key="3">
    <source>
        <dbReference type="ARBA" id="ARBA00023015"/>
    </source>
</evidence>
<accession>A0ABV8Q0P1</accession>
<organism evidence="11 12">
    <name type="scientific">Gryllotalpicola reticulitermitis</name>
    <dbReference type="NCBI Taxonomy" id="1184153"/>
    <lineage>
        <taxon>Bacteria</taxon>
        <taxon>Bacillati</taxon>
        <taxon>Actinomycetota</taxon>
        <taxon>Actinomycetes</taxon>
        <taxon>Micrococcales</taxon>
        <taxon>Microbacteriaceae</taxon>
        <taxon>Gryllotalpicola</taxon>
    </lineage>
</organism>
<comment type="similarity">
    <text evidence="1 8">Belongs to the GreA/GreB family.</text>
</comment>
<evidence type="ECO:0000256" key="2">
    <source>
        <dbReference type="ARBA" id="ARBA00013729"/>
    </source>
</evidence>
<name>A0ABV8Q0P1_9MICO</name>
<dbReference type="PROSITE" id="PS00830">
    <property type="entry name" value="GREAB_2"/>
    <property type="match status" value="1"/>
</dbReference>
<dbReference type="PROSITE" id="PS00829">
    <property type="entry name" value="GREAB_1"/>
    <property type="match status" value="1"/>
</dbReference>
<evidence type="ECO:0000256" key="8">
    <source>
        <dbReference type="HAMAP-Rule" id="MF_00105"/>
    </source>
</evidence>
<keyword evidence="3 8" id="KW-0805">Transcription regulation</keyword>
<gene>
    <name evidence="8 11" type="primary">greA</name>
    <name evidence="11" type="ORF">ACFOYW_01055</name>
</gene>
<dbReference type="InterPro" id="IPR023459">
    <property type="entry name" value="Tscrpt_elong_fac_GreA/B_fam"/>
</dbReference>
<dbReference type="Gene3D" id="1.10.287.180">
    <property type="entry name" value="Transcription elongation factor, GreA/GreB, N-terminal domain"/>
    <property type="match status" value="1"/>
</dbReference>
<dbReference type="InterPro" id="IPR001437">
    <property type="entry name" value="Tscrpt_elong_fac_GreA/B_C"/>
</dbReference>
<keyword evidence="4 8" id="KW-0238">DNA-binding</keyword>
<evidence type="ECO:0000259" key="9">
    <source>
        <dbReference type="Pfam" id="PF01272"/>
    </source>
</evidence>
<dbReference type="Proteomes" id="UP001595900">
    <property type="component" value="Unassembled WGS sequence"/>
</dbReference>
<dbReference type="NCBIfam" id="NF001262">
    <property type="entry name" value="PRK00226.1-3"/>
    <property type="match status" value="1"/>
</dbReference>
<dbReference type="PANTHER" id="PTHR30437">
    <property type="entry name" value="TRANSCRIPTION ELONGATION FACTOR GREA"/>
    <property type="match status" value="1"/>
</dbReference>
<dbReference type="GO" id="GO:0003746">
    <property type="term" value="F:translation elongation factor activity"/>
    <property type="evidence" value="ECO:0007669"/>
    <property type="project" value="UniProtKB-KW"/>
</dbReference>
<evidence type="ECO:0000313" key="12">
    <source>
        <dbReference type="Proteomes" id="UP001595900"/>
    </source>
</evidence>
<keyword evidence="11" id="KW-0251">Elongation factor</keyword>
<dbReference type="SUPFAM" id="SSF54534">
    <property type="entry name" value="FKBP-like"/>
    <property type="match status" value="1"/>
</dbReference>